<organism evidence="2 3">
    <name type="scientific">Actinomadura rayongensis</name>
    <dbReference type="NCBI Taxonomy" id="1429076"/>
    <lineage>
        <taxon>Bacteria</taxon>
        <taxon>Bacillati</taxon>
        <taxon>Actinomycetota</taxon>
        <taxon>Actinomycetes</taxon>
        <taxon>Streptosporangiales</taxon>
        <taxon>Thermomonosporaceae</taxon>
        <taxon>Actinomadura</taxon>
    </lineage>
</organism>
<dbReference type="OrthoDB" id="2004788at2"/>
<evidence type="ECO:0000313" key="2">
    <source>
        <dbReference type="EMBL" id="MXQ64841.1"/>
    </source>
</evidence>
<dbReference type="RefSeq" id="WP_161103010.1">
    <property type="nucleotide sequence ID" value="NZ_JBHLYI010000001.1"/>
</dbReference>
<name>A0A6I4W5T7_9ACTN</name>
<reference evidence="2 3" key="1">
    <citation type="submission" date="2019-12" db="EMBL/GenBank/DDBJ databases">
        <title>Nocardia macrotermitis sp. nov. and Nocardia aurantia sp. nov., isolated from the gut of the fungus growing-termite Macrotermes natalensis.</title>
        <authorList>
            <person name="Christine B."/>
            <person name="Rene B."/>
        </authorList>
    </citation>
    <scope>NUCLEOTIDE SEQUENCE [LARGE SCALE GENOMIC DNA]</scope>
    <source>
        <strain evidence="2 3">DSM 102126</strain>
    </source>
</reference>
<evidence type="ECO:0000313" key="3">
    <source>
        <dbReference type="Proteomes" id="UP000431901"/>
    </source>
</evidence>
<evidence type="ECO:0000256" key="1">
    <source>
        <dbReference type="SAM" id="MobiDB-lite"/>
    </source>
</evidence>
<dbReference type="EMBL" id="WUTW01000002">
    <property type="protein sequence ID" value="MXQ64841.1"/>
    <property type="molecule type" value="Genomic_DNA"/>
</dbReference>
<sequence>MRDRPGPRRRRHPNRRCRVTGAPETKSSGSGTATLPRIATVAHSGGSNFIVTSLDRDGTEGDTLVNAIGAYRGSVLFNIDEGTFTEALTVKADGPWTIRLKPIGAAERWTGAVAHGRGDQVLRLLMPTTGLTTATITHQGSDNFIVNAYSGTEQQNLINEIGRYDGQALLPDGTALITISADGRWNLRRE</sequence>
<feature type="compositionally biased region" description="Basic residues" evidence="1">
    <location>
        <begin position="7"/>
        <end position="18"/>
    </location>
</feature>
<gene>
    <name evidence="2" type="ORF">GQ466_12410</name>
</gene>
<dbReference type="AlphaFoldDB" id="A0A6I4W5T7"/>
<proteinExistence type="predicted"/>
<feature type="region of interest" description="Disordered" evidence="1">
    <location>
        <begin position="1"/>
        <end position="33"/>
    </location>
</feature>
<accession>A0A6I4W5T7</accession>
<dbReference type="Proteomes" id="UP000431901">
    <property type="component" value="Unassembled WGS sequence"/>
</dbReference>
<comment type="caution">
    <text evidence="2">The sequence shown here is derived from an EMBL/GenBank/DDBJ whole genome shotgun (WGS) entry which is preliminary data.</text>
</comment>
<keyword evidence="3" id="KW-1185">Reference proteome</keyword>
<protein>
    <submittedName>
        <fullName evidence="2">Uncharacterized protein</fullName>
    </submittedName>
</protein>